<dbReference type="Proteomes" id="UP000076874">
    <property type="component" value="Unassembled WGS sequence"/>
</dbReference>
<reference evidence="2 3" key="1">
    <citation type="journal article" date="2016" name="Genome Biol. Evol.">
        <title>Divergent and convergent evolution of fungal pathogenicity.</title>
        <authorList>
            <person name="Shang Y."/>
            <person name="Xiao G."/>
            <person name="Zheng P."/>
            <person name="Cen K."/>
            <person name="Zhan S."/>
            <person name="Wang C."/>
        </authorList>
    </citation>
    <scope>NUCLEOTIDE SEQUENCE [LARGE SCALE GENOMIC DNA]</scope>
    <source>
        <strain evidence="2 3">RCEF 264</strain>
    </source>
</reference>
<feature type="compositionally biased region" description="Polar residues" evidence="1">
    <location>
        <begin position="23"/>
        <end position="34"/>
    </location>
</feature>
<name>A0A167RFL5_9HYPO</name>
<gene>
    <name evidence="2" type="ORF">SPI_06617</name>
</gene>
<dbReference type="AlphaFoldDB" id="A0A167RFL5"/>
<dbReference type="STRING" id="1081102.A0A167RFL5"/>
<dbReference type="EMBL" id="AZHD01000012">
    <property type="protein sequence ID" value="OAA58544.1"/>
    <property type="molecule type" value="Genomic_DNA"/>
</dbReference>
<proteinExistence type="predicted"/>
<evidence type="ECO:0000256" key="1">
    <source>
        <dbReference type="SAM" id="MobiDB-lite"/>
    </source>
</evidence>
<accession>A0A167RFL5</accession>
<evidence type="ECO:0000313" key="3">
    <source>
        <dbReference type="Proteomes" id="UP000076874"/>
    </source>
</evidence>
<evidence type="ECO:0000313" key="2">
    <source>
        <dbReference type="EMBL" id="OAA58544.1"/>
    </source>
</evidence>
<feature type="region of interest" description="Disordered" evidence="1">
    <location>
        <begin position="1"/>
        <end position="34"/>
    </location>
</feature>
<protein>
    <recommendedName>
        <fullName evidence="4">Polymer-forming cytoskeletal protein</fullName>
    </recommendedName>
</protein>
<keyword evidence="3" id="KW-1185">Reference proteome</keyword>
<sequence>MARVKTKRNLLPAMSQTGGGGDNQPSGTGQQAPSISQAEYEEMLLAFNDGDVDYNTIDHSTDDNPAVVKKKKSIKSNSSVHLVGPMEVDGSVKSMGSIGFLGDFAVRDKIEAYGNIDISGNVTCNDKVKSFGNIDIVGYVYCASRIKIFGKLTVNGHLEVADNIEVWGAVVIQGYMKCKSLTAYASVTTVGDDSYYEVEDSETVWGAKLVRRTEDDA</sequence>
<organism evidence="2 3">
    <name type="scientific">Niveomyces insectorum RCEF 264</name>
    <dbReference type="NCBI Taxonomy" id="1081102"/>
    <lineage>
        <taxon>Eukaryota</taxon>
        <taxon>Fungi</taxon>
        <taxon>Dikarya</taxon>
        <taxon>Ascomycota</taxon>
        <taxon>Pezizomycotina</taxon>
        <taxon>Sordariomycetes</taxon>
        <taxon>Hypocreomycetidae</taxon>
        <taxon>Hypocreales</taxon>
        <taxon>Cordycipitaceae</taxon>
        <taxon>Niveomyces</taxon>
    </lineage>
</organism>
<dbReference type="OrthoDB" id="4863025at2759"/>
<comment type="caution">
    <text evidence="2">The sequence shown here is derived from an EMBL/GenBank/DDBJ whole genome shotgun (WGS) entry which is preliminary data.</text>
</comment>
<evidence type="ECO:0008006" key="4">
    <source>
        <dbReference type="Google" id="ProtNLM"/>
    </source>
</evidence>